<evidence type="ECO:0000313" key="7">
    <source>
        <dbReference type="EMBL" id="KNC53727.1"/>
    </source>
</evidence>
<keyword evidence="2" id="KW-0645">Protease</keyword>
<dbReference type="Proteomes" id="UP000054408">
    <property type="component" value="Unassembled WGS sequence"/>
</dbReference>
<evidence type="ECO:0000313" key="8">
    <source>
        <dbReference type="Proteomes" id="UP000054408"/>
    </source>
</evidence>
<evidence type="ECO:0000256" key="3">
    <source>
        <dbReference type="ARBA" id="ARBA00022801"/>
    </source>
</evidence>
<evidence type="ECO:0000256" key="5">
    <source>
        <dbReference type="PROSITE-ProRule" id="PRU00239"/>
    </source>
</evidence>
<dbReference type="AlphaFoldDB" id="A0A0L0DN42"/>
<dbReference type="InterPro" id="IPR036213">
    <property type="entry name" value="Calpain_III_sf"/>
</dbReference>
<feature type="domain" description="Calpain catalytic" evidence="6">
    <location>
        <begin position="29"/>
        <end position="278"/>
    </location>
</feature>
<keyword evidence="4" id="KW-0788">Thiol protease</keyword>
<evidence type="ECO:0000256" key="4">
    <source>
        <dbReference type="ARBA" id="ARBA00022807"/>
    </source>
</evidence>
<dbReference type="GO" id="GO:0004198">
    <property type="term" value="F:calcium-dependent cysteine-type endopeptidase activity"/>
    <property type="evidence" value="ECO:0007669"/>
    <property type="project" value="InterPro"/>
</dbReference>
<dbReference type="InterPro" id="IPR022684">
    <property type="entry name" value="Calpain_cysteine_protease"/>
</dbReference>
<comment type="caution">
    <text evidence="5">Lacks conserved residue(s) required for the propagation of feature annotation.</text>
</comment>
<evidence type="ECO:0000259" key="6">
    <source>
        <dbReference type="PROSITE" id="PS50203"/>
    </source>
</evidence>
<proteinExistence type="inferred from homology"/>
<accession>A0A0L0DN42</accession>
<dbReference type="EMBL" id="GL349482">
    <property type="protein sequence ID" value="KNC53727.1"/>
    <property type="molecule type" value="Genomic_DNA"/>
</dbReference>
<keyword evidence="3" id="KW-0378">Hydrolase</keyword>
<dbReference type="GO" id="GO:0006508">
    <property type="term" value="P:proteolysis"/>
    <property type="evidence" value="ECO:0007669"/>
    <property type="project" value="UniProtKB-KW"/>
</dbReference>
<evidence type="ECO:0000256" key="2">
    <source>
        <dbReference type="ARBA" id="ARBA00022670"/>
    </source>
</evidence>
<evidence type="ECO:0000256" key="1">
    <source>
        <dbReference type="ARBA" id="ARBA00007623"/>
    </source>
</evidence>
<organism evidence="7 8">
    <name type="scientific">Thecamonas trahens ATCC 50062</name>
    <dbReference type="NCBI Taxonomy" id="461836"/>
    <lineage>
        <taxon>Eukaryota</taxon>
        <taxon>Apusozoa</taxon>
        <taxon>Apusomonadida</taxon>
        <taxon>Apusomonadidae</taxon>
        <taxon>Thecamonas</taxon>
    </lineage>
</organism>
<dbReference type="InterPro" id="IPR038765">
    <property type="entry name" value="Papain-like_cys_pep_sf"/>
</dbReference>
<comment type="similarity">
    <text evidence="1">Belongs to the peptidase C2 family.</text>
</comment>
<dbReference type="Pfam" id="PF00648">
    <property type="entry name" value="Peptidase_C2"/>
    <property type="match status" value="1"/>
</dbReference>
<name>A0A0L0DN42_THETB</name>
<dbReference type="SUPFAM" id="SSF49758">
    <property type="entry name" value="Calpain large subunit, middle domain (domain III)"/>
    <property type="match status" value="1"/>
</dbReference>
<dbReference type="PANTHER" id="PTHR10183">
    <property type="entry name" value="CALPAIN"/>
    <property type="match status" value="1"/>
</dbReference>
<keyword evidence="8" id="KW-1185">Reference proteome</keyword>
<dbReference type="GeneID" id="25567899"/>
<dbReference type="InterPro" id="IPR001300">
    <property type="entry name" value="Peptidase_C2_calpain_cat"/>
</dbReference>
<reference evidence="7 8" key="1">
    <citation type="submission" date="2010-05" db="EMBL/GenBank/DDBJ databases">
        <title>The Genome Sequence of Thecamonas trahens ATCC 50062.</title>
        <authorList>
            <consortium name="The Broad Institute Genome Sequencing Platform"/>
            <person name="Russ C."/>
            <person name="Cuomo C."/>
            <person name="Shea T."/>
            <person name="Young S.K."/>
            <person name="Zeng Q."/>
            <person name="Koehrsen M."/>
            <person name="Haas B."/>
            <person name="Borodovsky M."/>
            <person name="Guigo R."/>
            <person name="Alvarado L."/>
            <person name="Berlin A."/>
            <person name="Bochicchio J."/>
            <person name="Borenstein D."/>
            <person name="Chapman S."/>
            <person name="Chen Z."/>
            <person name="Freedman E."/>
            <person name="Gellesch M."/>
            <person name="Goldberg J."/>
            <person name="Griggs A."/>
            <person name="Gujja S."/>
            <person name="Heilman E."/>
            <person name="Heiman D."/>
            <person name="Hepburn T."/>
            <person name="Howarth C."/>
            <person name="Jen D."/>
            <person name="Larson L."/>
            <person name="Mehta T."/>
            <person name="Park D."/>
            <person name="Pearson M."/>
            <person name="Roberts A."/>
            <person name="Saif S."/>
            <person name="Shenoy N."/>
            <person name="Sisk P."/>
            <person name="Stolte C."/>
            <person name="Sykes S."/>
            <person name="Thomson T."/>
            <person name="Walk T."/>
            <person name="White J."/>
            <person name="Yandava C."/>
            <person name="Burger G."/>
            <person name="Gray M.W."/>
            <person name="Holland P.W.H."/>
            <person name="King N."/>
            <person name="Lang F.B.F."/>
            <person name="Roger A.J."/>
            <person name="Ruiz-Trillo I."/>
            <person name="Lander E."/>
            <person name="Nusbaum C."/>
        </authorList>
    </citation>
    <scope>NUCLEOTIDE SEQUENCE [LARGE SCALE GENOMIC DNA]</scope>
    <source>
        <strain evidence="7 8">ATCC 50062</strain>
    </source>
</reference>
<protein>
    <recommendedName>
        <fullName evidence="6">Calpain catalytic domain-containing protein</fullName>
    </recommendedName>
</protein>
<dbReference type="PROSITE" id="PS50203">
    <property type="entry name" value="CALPAIN_CAT"/>
    <property type="match status" value="1"/>
</dbReference>
<dbReference type="PANTHER" id="PTHR10183:SF379">
    <property type="entry name" value="CALPAIN-5"/>
    <property type="match status" value="1"/>
</dbReference>
<sequence>MLAVAAIAGAMDAILVTHAEANAIAAVVLYVDGEWWPVLVDEELPVHHASRLPTGLMPLGGRVDMWMLLLERALAKTAYATGYESLRGCYAPHVLETLTGGLVVNHELPHAAPPLLAPGSALLWRGTLTNGTDVEQIEAWISFVGGRMGGGGVDSQGVFDVVGEYAGDGSVSFQLNHHALLETSGVLRYHGTYMPDSGKLAGKATSLLYPGYVTAFELTLASVPDAAELCLFASPWEMLSRWWRAEQPLLVCGTEPHEAYPVVDVALTDGVPWIAVREPDPTAPESRVAAAAAAALAAAPPGKTPVADGIRDPAHWLPLDAFPLRGFVLSRAVMLTETSAPHVLIHKGYFAPPRAGEPPFDDQWLACNPQYALRPSSLGLFTISVSQPDSRRHAGWDSYPIGVGFRVYISRFPTDTIRDMLDAFCIADIPPVPGKRSVSIDLALLPLSLQNDDGEAAPAAAASVHGRGGGSGRAYFVVPYTSTPSVGLPYILRVAAATEFTLELRSGTPPCGVCGRTTSLGLVLQPGALPVCDGCYYRNIRKSRKGKDRVASASAAMFASAAQGLRRPVAAAAAAAAGAGAGPRGAARQSAAWSALAPGSVASRKLRAELYTSVERRICVEPFFCLMCKTQLVGECYYCVDCPPSTFLCPVCRLYFNQAHDMIRINVLEVCAGCKMVSFVGARYECITCSEGDDGERAKTPALVLCARCVADGVVARPGHVPGKHVLLEGRDDEGERWRVETPKVPRVNIGREPRLNDDGMIVYSGSWTKDAYELPYRTLLTQLEAAPPPTDPPPPPLQVPATYRAPRISPGVEIKSPLPAALAGLSLGPSALSSSTSSFSLLPPWSLTQPANVQTSALRLPCVSFSKDFFVDANDSIDVFKQWWHVLRPLSLLGVVISDAVSQVATHHDWAVYSDPRYAGTLYFVPPPVVGLPPTWSPPIDVAAQASWSATHLNTVLEDPPPELPAALLAPATALHTRGASAAAAAATSAIGAPAISGAASGVITPSYPAASTSTASAGATTGKPATSPESRVALAAVAIVDAASRRPSPGELAAVFRMGAGRLDTVSYYVFRNVVRDVLGVNLGEAQAVALFEDLDPSHVGRVVFASFCAAVDAAIRDSSLD</sequence>
<gene>
    <name evidence="7" type="ORF">AMSG_09438</name>
</gene>
<dbReference type="SUPFAM" id="SSF54001">
    <property type="entry name" value="Cysteine proteinases"/>
    <property type="match status" value="1"/>
</dbReference>
<dbReference type="RefSeq" id="XP_013754291.1">
    <property type="nucleotide sequence ID" value="XM_013898837.1"/>
</dbReference>